<evidence type="ECO:0000256" key="1">
    <source>
        <dbReference type="ARBA" id="ARBA00009964"/>
    </source>
</evidence>
<evidence type="ECO:0000313" key="2">
    <source>
        <dbReference type="EMBL" id="EAQ32296.1"/>
    </source>
</evidence>
<organism evidence="4 5">
    <name type="scientific">Idiomarina baltica OS145</name>
    <dbReference type="NCBI Taxonomy" id="314276"/>
    <lineage>
        <taxon>Bacteria</taxon>
        <taxon>Pseudomonadati</taxon>
        <taxon>Pseudomonadota</taxon>
        <taxon>Gammaproteobacteria</taxon>
        <taxon>Alteromonadales</taxon>
        <taxon>Idiomarinaceae</taxon>
        <taxon>Idiomarina</taxon>
    </lineage>
</organism>
<comment type="similarity">
    <text evidence="1">Belongs to the transposase 8 family.</text>
</comment>
<dbReference type="EMBL" id="AAMX01000001">
    <property type="protein sequence ID" value="EAQ33214.1"/>
    <property type="molecule type" value="Genomic_DNA"/>
</dbReference>
<dbReference type="InterPro" id="IPR009057">
    <property type="entry name" value="Homeodomain-like_sf"/>
</dbReference>
<dbReference type="PANTHER" id="PTHR33215:SF13">
    <property type="entry name" value="PROTEIN DISTAL ANTENNA"/>
    <property type="match status" value="1"/>
</dbReference>
<evidence type="ECO:0000313" key="4">
    <source>
        <dbReference type="EMBL" id="EAQ33214.1"/>
    </source>
</evidence>
<accession>A0ABM9WQB3</accession>
<keyword evidence="5" id="KW-1185">Reference proteome</keyword>
<dbReference type="EMBL" id="AAMX01000006">
    <property type="protein sequence ID" value="EAQ32296.1"/>
    <property type="molecule type" value="Genomic_DNA"/>
</dbReference>
<dbReference type="SUPFAM" id="SSF46689">
    <property type="entry name" value="Homeodomain-like"/>
    <property type="match status" value="1"/>
</dbReference>
<reference evidence="4 5" key="1">
    <citation type="submission" date="2006-01" db="EMBL/GenBank/DDBJ databases">
        <authorList>
            <person name="Brettar I."/>
            <person name="Hofle M."/>
            <person name="Ferriera S."/>
            <person name="Johnson J."/>
            <person name="Kravitz S."/>
            <person name="Halpern A."/>
            <person name="Remington K."/>
            <person name="Beeson K."/>
            <person name="Tran B."/>
            <person name="Rogers Y.-H."/>
            <person name="Friedman R."/>
            <person name="Venter J.C."/>
        </authorList>
    </citation>
    <scope>NUCLEOTIDE SEQUENCE [LARGE SCALE GENOMIC DNA]</scope>
    <source>
        <strain evidence="4 5">OS145</strain>
    </source>
</reference>
<dbReference type="InterPro" id="IPR002514">
    <property type="entry name" value="Transposase_8"/>
</dbReference>
<proteinExistence type="inferred from homology"/>
<sequence length="95" mass="10994">MTKRRKYSTEFKREAVEQTRQPGVSCRQVALEIGVNPNMLSRWKRELEEAPGSAHKGSGTPRDEEVARLKRELARIKKERDFLREAATFFAKESS</sequence>
<dbReference type="Gene3D" id="1.10.10.60">
    <property type="entry name" value="Homeodomain-like"/>
    <property type="match status" value="1"/>
</dbReference>
<dbReference type="InterPro" id="IPR051839">
    <property type="entry name" value="RD_transcriptional_regulator"/>
</dbReference>
<evidence type="ECO:0000313" key="3">
    <source>
        <dbReference type="EMBL" id="EAQ32907.1"/>
    </source>
</evidence>
<protein>
    <submittedName>
        <fullName evidence="4">Transposon related ORF, HTH transcriptional regulator</fullName>
    </submittedName>
</protein>
<comment type="caution">
    <text evidence="4">The sequence shown here is derived from an EMBL/GenBank/DDBJ whole genome shotgun (WGS) entry which is preliminary data.</text>
</comment>
<gene>
    <name evidence="4" type="ORF">OS145_02560</name>
    <name evidence="3" type="ORF">OS145_03733</name>
    <name evidence="2" type="ORF">OS145_07606</name>
</gene>
<name>A0ABM9WQB3_9GAMM</name>
<evidence type="ECO:0000313" key="5">
    <source>
        <dbReference type="Proteomes" id="UP000016543"/>
    </source>
</evidence>
<dbReference type="Pfam" id="PF01527">
    <property type="entry name" value="HTH_Tnp_1"/>
    <property type="match status" value="1"/>
</dbReference>
<dbReference type="EMBL" id="AAMX01000002">
    <property type="protein sequence ID" value="EAQ32907.1"/>
    <property type="molecule type" value="Genomic_DNA"/>
</dbReference>
<dbReference type="Proteomes" id="UP000016543">
    <property type="component" value="Unassembled WGS sequence"/>
</dbReference>
<dbReference type="PANTHER" id="PTHR33215">
    <property type="entry name" value="PROTEIN DISTAL ANTENNA"/>
    <property type="match status" value="1"/>
</dbReference>